<dbReference type="RefSeq" id="WP_099090018.1">
    <property type="nucleotide sequence ID" value="NZ_MRZN01000006.1"/>
</dbReference>
<dbReference type="Proteomes" id="UP000223828">
    <property type="component" value="Unassembled WGS sequence"/>
</dbReference>
<evidence type="ECO:0000256" key="2">
    <source>
        <dbReference type="ARBA" id="ARBA00023002"/>
    </source>
</evidence>
<evidence type="ECO:0000256" key="1">
    <source>
        <dbReference type="ARBA" id="ARBA00022630"/>
    </source>
</evidence>
<dbReference type="CDD" id="cd04735">
    <property type="entry name" value="OYE_like_4_FMN"/>
    <property type="match status" value="1"/>
</dbReference>
<feature type="domain" description="NADH:flavin oxidoreductase/NADH oxidase N-terminal" evidence="4">
    <location>
        <begin position="8"/>
        <end position="346"/>
    </location>
</feature>
<dbReference type="PANTHER" id="PTHR43656">
    <property type="entry name" value="BINDING OXIDOREDUCTASE, PUTATIVE (AFU_ORTHOLOGUE AFUA_2G08260)-RELATED"/>
    <property type="match status" value="1"/>
</dbReference>
<dbReference type="InterPro" id="IPR013785">
    <property type="entry name" value="Aldolase_TIM"/>
</dbReference>
<dbReference type="InterPro" id="IPR051799">
    <property type="entry name" value="NADH_flavin_oxidoreductase"/>
</dbReference>
<dbReference type="PANTHER" id="PTHR43656:SF2">
    <property type="entry name" value="BINDING OXIDOREDUCTASE, PUTATIVE (AFU_ORTHOLOGUE AFUA_2G08260)-RELATED"/>
    <property type="match status" value="1"/>
</dbReference>
<gene>
    <name evidence="5" type="ORF">BTJ66_05745</name>
</gene>
<accession>A0A2C6WNQ6</accession>
<dbReference type="InterPro" id="IPR001155">
    <property type="entry name" value="OxRdtase_FMN_N"/>
</dbReference>
<keyword evidence="2" id="KW-0560">Oxidoreductase</keyword>
<dbReference type="GO" id="GO:0016491">
    <property type="term" value="F:oxidoreductase activity"/>
    <property type="evidence" value="ECO:0007669"/>
    <property type="project" value="UniProtKB-KW"/>
</dbReference>
<dbReference type="Pfam" id="PF00724">
    <property type="entry name" value="Oxidored_FMN"/>
    <property type="match status" value="1"/>
</dbReference>
<dbReference type="Gene3D" id="3.20.20.70">
    <property type="entry name" value="Aldolase class I"/>
    <property type="match status" value="1"/>
</dbReference>
<proteinExistence type="predicted"/>
<dbReference type="GO" id="GO:0010181">
    <property type="term" value="F:FMN binding"/>
    <property type="evidence" value="ECO:0007669"/>
    <property type="project" value="InterPro"/>
</dbReference>
<dbReference type="EMBL" id="MRZN01000006">
    <property type="protein sequence ID" value="PHK50009.1"/>
    <property type="molecule type" value="Genomic_DNA"/>
</dbReference>
<dbReference type="OrthoDB" id="9772736at2"/>
<dbReference type="SUPFAM" id="SSF51395">
    <property type="entry name" value="FMN-linked oxidoreductases"/>
    <property type="match status" value="1"/>
</dbReference>
<sequence>MNKDSQPLFRALTLPNGIVLNNRFVLSPMTTNSSTRDGHITEQDLQYAKRRSHSAPLQVTGAAYIEPYGQLFEYGFSIADDDCIPGLKQLASAMKQDGNKAIIQLTHAGRFSNQAILNYGHVYGPSPMSLNSPIKHDVIEMSQEKITSVVNQYAEATSRAIKAGFDGVEISAAQRLLIQTFFSTFSNQRTDQYGSQNLKNRARIGIEILKAVQQVINDEAPEDFILGYRATPEETRGSDIGYTIEEFNEHLDWLLSVANIQYLAIASWGRQIYQNKVRSVGPHTGQYVNEVVHNYLNGKIPVIASGGINSLESAKDALKHADMVGMSSPFVTEPDFVTKLANDRADMIDLHISLDDIEALAIPYAAFKDIVKMMDYGEGLKKETRDELRKLENNYDQVNYQPVDRDKDSET</sequence>
<organism evidence="5 6">
    <name type="scientific">Staphylococcus edaphicus</name>
    <dbReference type="NCBI Taxonomy" id="1955013"/>
    <lineage>
        <taxon>Bacteria</taxon>
        <taxon>Bacillati</taxon>
        <taxon>Bacillota</taxon>
        <taxon>Bacilli</taxon>
        <taxon>Bacillales</taxon>
        <taxon>Staphylococcaceae</taxon>
        <taxon>Staphylococcus</taxon>
    </lineage>
</organism>
<keyword evidence="1" id="KW-0285">Flavoprotein</keyword>
<protein>
    <submittedName>
        <fullName evidence="5">NADH-dependent flavin oxidoreductase</fullName>
    </submittedName>
</protein>
<name>A0A2C6WNQ6_9STAP</name>
<reference evidence="6" key="1">
    <citation type="submission" date="2017-10" db="EMBL/GenBank/DDBJ databases">
        <title>Staphylococcus edaphicus sp. nov., isolated in Antarctica, harbouring mecC gene and genomic islands essential in adaptation to extreme environment.</title>
        <authorList>
            <person name="Pantucek R."/>
            <person name="Sedlacek I."/>
            <person name="Indrakova A."/>
            <person name="Vrbovska V."/>
            <person name="Maslanova I."/>
            <person name="Kovarovic V."/>
            <person name="Svec P."/>
            <person name="Kralova S."/>
            <person name="Kristofova L."/>
            <person name="Keklakova J."/>
            <person name="Petras P."/>
            <person name="Doskar J."/>
        </authorList>
    </citation>
    <scope>NUCLEOTIDE SEQUENCE [LARGE SCALE GENOMIC DNA]</scope>
    <source>
        <strain evidence="6">CCM 5085</strain>
    </source>
</reference>
<dbReference type="AlphaFoldDB" id="A0A2C6WNQ6"/>
<evidence type="ECO:0000313" key="6">
    <source>
        <dbReference type="Proteomes" id="UP000223828"/>
    </source>
</evidence>
<evidence type="ECO:0000259" key="4">
    <source>
        <dbReference type="Pfam" id="PF00724"/>
    </source>
</evidence>
<feature type="region of interest" description="Disordered" evidence="3">
    <location>
        <begin position="391"/>
        <end position="411"/>
    </location>
</feature>
<evidence type="ECO:0000256" key="3">
    <source>
        <dbReference type="SAM" id="MobiDB-lite"/>
    </source>
</evidence>
<comment type="caution">
    <text evidence="5">The sequence shown here is derived from an EMBL/GenBank/DDBJ whole genome shotgun (WGS) entry which is preliminary data.</text>
</comment>
<evidence type="ECO:0000313" key="5">
    <source>
        <dbReference type="EMBL" id="PHK50009.1"/>
    </source>
</evidence>